<dbReference type="Pfam" id="PF06666">
    <property type="entry name" value="DUF1173"/>
    <property type="match status" value="1"/>
</dbReference>
<dbReference type="InterPro" id="IPR009553">
    <property type="entry name" value="DUF1173"/>
</dbReference>
<dbReference type="EMBL" id="CP162550">
    <property type="protein sequence ID" value="XDI35127.1"/>
    <property type="molecule type" value="Genomic_DNA"/>
</dbReference>
<reference evidence="1" key="1">
    <citation type="submission" date="2024-07" db="EMBL/GenBank/DDBJ databases">
        <title>Identification and characteristics of an arsenic-resistant bacterial isolate, which belongs to a novel species.</title>
        <authorList>
            <person name="Juszczyk A."/>
            <person name="Kowalczyk A."/>
            <person name="Was K."/>
            <person name="Kosowicz W."/>
            <person name="Budzyn A."/>
            <person name="Latowski D."/>
        </authorList>
    </citation>
    <scope>NUCLEOTIDE SEQUENCE</scope>
    <source>
        <strain evidence="1">As8PL</strain>
        <plasmid evidence="1">unnamed</plasmid>
    </source>
</reference>
<dbReference type="RefSeq" id="WP_368502744.1">
    <property type="nucleotide sequence ID" value="NZ_CP162550.1"/>
</dbReference>
<proteinExistence type="predicted"/>
<dbReference type="AlphaFoldDB" id="A0AB39BNG0"/>
<sequence>MNGMLEITTVGNVTHLLYDQLINMSQEQQHATFRDLHELYRHKKTQLNCKCTNVDIDMMIIYREISNSYYIKTFPKQSSKHDKKCHFHNKNSLSSANEYIGNTQEDSDGNLRVQLPAIDFKKVKPSKKKTTIKSKDAHGTSDSIEASVSVGTSTIHQLVRKLITRAWDDYIFFKGKERYPDIGRIYSQIVKRTSKKIYVAKNVSLDQLMYKGGKVGSIYYIEKAHKHKYHAFALLKYAGHSDLQNGMSELILEHPSTLIKMKFTVNTIIIESAFSGLTVSEGPYILGGFVTYTEQNNPPHFISLGLVPINDYGVPIESSYERFLYNALCHQKRLVQRIHDTKYHPAWKGLIPDGLLIDTVKPTIIEVFGMSESQTHYHQHRKVKIDYLSSLPNYDFWYWDAFDKKTLPKLPPLRQNGID</sequence>
<protein>
    <submittedName>
        <fullName evidence="1">DUF1173 family protein</fullName>
    </submittedName>
</protein>
<accession>A0AB39BNG0</accession>
<geneLocation type="plasmid" evidence="1">
    <name>unnamed</name>
</geneLocation>
<organism evidence="1">
    <name type="scientific">Alkalihalophilus sp. As8PL</name>
    <dbReference type="NCBI Taxonomy" id="3237103"/>
    <lineage>
        <taxon>Bacteria</taxon>
        <taxon>Bacillati</taxon>
        <taxon>Bacillota</taxon>
        <taxon>Bacilli</taxon>
        <taxon>Bacillales</taxon>
        <taxon>Bacillaceae</taxon>
        <taxon>Alkalihalophilus</taxon>
    </lineage>
</organism>
<keyword evidence="1" id="KW-0614">Plasmid</keyword>
<evidence type="ECO:0000313" key="1">
    <source>
        <dbReference type="EMBL" id="XDI35127.1"/>
    </source>
</evidence>
<gene>
    <name evidence="1" type="ORF">AB3N04_01200</name>
</gene>
<name>A0AB39BNG0_9BACI</name>